<dbReference type="GO" id="GO:1990904">
    <property type="term" value="C:ribonucleoprotein complex"/>
    <property type="evidence" value="ECO:0007669"/>
    <property type="project" value="UniProtKB-KW"/>
</dbReference>
<evidence type="ECO:0000256" key="5">
    <source>
        <dbReference type="RuleBase" id="RU000562"/>
    </source>
</evidence>
<dbReference type="InterPro" id="IPR036164">
    <property type="entry name" value="bL21-like_sf"/>
</dbReference>
<reference evidence="7 8" key="1">
    <citation type="submission" date="2014-07" db="EMBL/GenBank/DDBJ databases">
        <title>Draft Genome Sequence of Gephyronic Acid Producer, Cystobacter violaceus Strain Cb vi76.</title>
        <authorList>
            <person name="Stevens D.C."/>
            <person name="Young J."/>
            <person name="Carmichael R."/>
            <person name="Tan J."/>
            <person name="Taylor R.E."/>
        </authorList>
    </citation>
    <scope>NUCLEOTIDE SEQUENCE [LARGE SCALE GENOMIC DNA]</scope>
    <source>
        <strain evidence="7 8">Cb vi76</strain>
    </source>
</reference>
<name>A0A084SWE1_9BACT</name>
<keyword evidence="2 4" id="KW-0689">Ribosomal protein</keyword>
<evidence type="ECO:0000256" key="2">
    <source>
        <dbReference type="ARBA" id="ARBA00022980"/>
    </source>
</evidence>
<evidence type="ECO:0000313" key="8">
    <source>
        <dbReference type="Proteomes" id="UP000028547"/>
    </source>
</evidence>
<keyword evidence="4 5" id="KW-0694">RNA-binding</keyword>
<dbReference type="InterPro" id="IPR028909">
    <property type="entry name" value="bL21-like"/>
</dbReference>
<dbReference type="GO" id="GO:0005737">
    <property type="term" value="C:cytoplasm"/>
    <property type="evidence" value="ECO:0007669"/>
    <property type="project" value="UniProtKB-ARBA"/>
</dbReference>
<comment type="similarity">
    <text evidence="1 4 5">Belongs to the bacterial ribosomal protein bL21 family.</text>
</comment>
<dbReference type="PANTHER" id="PTHR21349:SF0">
    <property type="entry name" value="LARGE RIBOSOMAL SUBUNIT PROTEIN BL21M"/>
    <property type="match status" value="1"/>
</dbReference>
<gene>
    <name evidence="4" type="primary">rplU</name>
    <name evidence="7" type="ORF">Q664_13020</name>
</gene>
<keyword evidence="4 5" id="KW-0699">rRNA-binding</keyword>
<dbReference type="HAMAP" id="MF_01363">
    <property type="entry name" value="Ribosomal_bL21"/>
    <property type="match status" value="1"/>
</dbReference>
<dbReference type="Proteomes" id="UP000028547">
    <property type="component" value="Unassembled WGS sequence"/>
</dbReference>
<dbReference type="AlphaFoldDB" id="A0A084SWE1"/>
<evidence type="ECO:0000256" key="3">
    <source>
        <dbReference type="ARBA" id="ARBA00023274"/>
    </source>
</evidence>
<feature type="region of interest" description="Disordered" evidence="6">
    <location>
        <begin position="80"/>
        <end position="102"/>
    </location>
</feature>
<keyword evidence="3 4" id="KW-0687">Ribonucleoprotein</keyword>
<dbReference type="EMBL" id="JPMI01000079">
    <property type="protein sequence ID" value="KFA92776.1"/>
    <property type="molecule type" value="Genomic_DNA"/>
</dbReference>
<evidence type="ECO:0000313" key="7">
    <source>
        <dbReference type="EMBL" id="KFA92776.1"/>
    </source>
</evidence>
<dbReference type="RefSeq" id="WP_043394101.1">
    <property type="nucleotide sequence ID" value="NZ_JPMI01000079.1"/>
</dbReference>
<dbReference type="GO" id="GO:0003735">
    <property type="term" value="F:structural constituent of ribosome"/>
    <property type="evidence" value="ECO:0007669"/>
    <property type="project" value="InterPro"/>
</dbReference>
<comment type="subunit">
    <text evidence="4">Part of the 50S ribosomal subunit. Contacts protein L20.</text>
</comment>
<dbReference type="SUPFAM" id="SSF141091">
    <property type="entry name" value="L21p-like"/>
    <property type="match status" value="1"/>
</dbReference>
<evidence type="ECO:0000256" key="6">
    <source>
        <dbReference type="SAM" id="MobiDB-lite"/>
    </source>
</evidence>
<dbReference type="Pfam" id="PF00829">
    <property type="entry name" value="Ribosomal_L21p"/>
    <property type="match status" value="1"/>
</dbReference>
<dbReference type="NCBIfam" id="TIGR00061">
    <property type="entry name" value="L21"/>
    <property type="match status" value="1"/>
</dbReference>
<evidence type="ECO:0000256" key="4">
    <source>
        <dbReference type="HAMAP-Rule" id="MF_01363"/>
    </source>
</evidence>
<accession>A0A084SWE1</accession>
<dbReference type="InterPro" id="IPR001787">
    <property type="entry name" value="Ribosomal_bL21"/>
</dbReference>
<sequence>MYAVIRTGGKQYRVAEGDVLRIEKVTGDVGAEVTFNEVLMLGGSDSPKVGRPTVSGARVVGKILAQDKHRKVLHFRKEKEGWTRRRGHRQPYTEVKVTSISG</sequence>
<comment type="function">
    <text evidence="4 5">This protein binds to 23S rRNA in the presence of protein L20.</text>
</comment>
<dbReference type="PANTHER" id="PTHR21349">
    <property type="entry name" value="50S RIBOSOMAL PROTEIN L21"/>
    <property type="match status" value="1"/>
</dbReference>
<proteinExistence type="inferred from homology"/>
<comment type="caution">
    <text evidence="7">The sequence shown here is derived from an EMBL/GenBank/DDBJ whole genome shotgun (WGS) entry which is preliminary data.</text>
</comment>
<dbReference type="GO" id="GO:0006412">
    <property type="term" value="P:translation"/>
    <property type="evidence" value="ECO:0007669"/>
    <property type="project" value="UniProtKB-UniRule"/>
</dbReference>
<dbReference type="GO" id="GO:0019843">
    <property type="term" value="F:rRNA binding"/>
    <property type="evidence" value="ECO:0007669"/>
    <property type="project" value="UniProtKB-UniRule"/>
</dbReference>
<dbReference type="GO" id="GO:0005840">
    <property type="term" value="C:ribosome"/>
    <property type="evidence" value="ECO:0007669"/>
    <property type="project" value="UniProtKB-KW"/>
</dbReference>
<protein>
    <recommendedName>
        <fullName evidence="4">Large ribosomal subunit protein bL21</fullName>
    </recommendedName>
</protein>
<organism evidence="7 8">
    <name type="scientific">Archangium violaceum Cb vi76</name>
    <dbReference type="NCBI Taxonomy" id="1406225"/>
    <lineage>
        <taxon>Bacteria</taxon>
        <taxon>Pseudomonadati</taxon>
        <taxon>Myxococcota</taxon>
        <taxon>Myxococcia</taxon>
        <taxon>Myxococcales</taxon>
        <taxon>Cystobacterineae</taxon>
        <taxon>Archangiaceae</taxon>
        <taxon>Archangium</taxon>
    </lineage>
</organism>
<evidence type="ECO:0000256" key="1">
    <source>
        <dbReference type="ARBA" id="ARBA00008563"/>
    </source>
</evidence>